<evidence type="ECO:0000256" key="1">
    <source>
        <dbReference type="SAM" id="MobiDB-lite"/>
    </source>
</evidence>
<protein>
    <submittedName>
        <fullName evidence="2">Uncharacterized protein</fullName>
    </submittedName>
</protein>
<evidence type="ECO:0000313" key="3">
    <source>
        <dbReference type="Proteomes" id="UP001232445"/>
    </source>
</evidence>
<dbReference type="Proteomes" id="UP001232445">
    <property type="component" value="Unassembled WGS sequence"/>
</dbReference>
<accession>A0ABU0CRL4</accession>
<dbReference type="RefSeq" id="WP_307334945.1">
    <property type="nucleotide sequence ID" value="NZ_JAUSUQ010000001.1"/>
</dbReference>
<dbReference type="EMBL" id="JAUSUQ010000001">
    <property type="protein sequence ID" value="MDQ0337667.1"/>
    <property type="molecule type" value="Genomic_DNA"/>
</dbReference>
<name>A0ABU0CRL4_9BACI</name>
<feature type="compositionally biased region" description="Polar residues" evidence="1">
    <location>
        <begin position="1"/>
        <end position="23"/>
    </location>
</feature>
<evidence type="ECO:0000313" key="2">
    <source>
        <dbReference type="EMBL" id="MDQ0337667.1"/>
    </source>
</evidence>
<sequence>MSVQRHLGRNQTPASQHRSTSHPNESHHYAEQVYQTLVELEQAMKNVQEAVYLLHQSGLMQGLKGGSGQNLLAQLAAGLKHIDLRQIKALLQSPFIQRMLTDPEFYQLFAPDTGQTPGTQAKLYPGHEQTATV</sequence>
<gene>
    <name evidence="2" type="ORF">J2S00_000437</name>
</gene>
<comment type="caution">
    <text evidence="2">The sequence shown here is derived from an EMBL/GenBank/DDBJ whole genome shotgun (WGS) entry which is preliminary data.</text>
</comment>
<keyword evidence="3" id="KW-1185">Reference proteome</keyword>
<reference evidence="2 3" key="1">
    <citation type="submission" date="2023-07" db="EMBL/GenBank/DDBJ databases">
        <title>Genomic Encyclopedia of Type Strains, Phase IV (KMG-IV): sequencing the most valuable type-strain genomes for metagenomic binning, comparative biology and taxonomic classification.</title>
        <authorList>
            <person name="Goeker M."/>
        </authorList>
    </citation>
    <scope>NUCLEOTIDE SEQUENCE [LARGE SCALE GENOMIC DNA]</scope>
    <source>
        <strain evidence="2 3">DSM 17740</strain>
    </source>
</reference>
<feature type="region of interest" description="Disordered" evidence="1">
    <location>
        <begin position="1"/>
        <end position="27"/>
    </location>
</feature>
<organism evidence="2 3">
    <name type="scientific">Caldalkalibacillus uzonensis</name>
    <dbReference type="NCBI Taxonomy" id="353224"/>
    <lineage>
        <taxon>Bacteria</taxon>
        <taxon>Bacillati</taxon>
        <taxon>Bacillota</taxon>
        <taxon>Bacilli</taxon>
        <taxon>Bacillales</taxon>
        <taxon>Bacillaceae</taxon>
        <taxon>Caldalkalibacillus</taxon>
    </lineage>
</organism>
<proteinExistence type="predicted"/>